<proteinExistence type="evidence at transcript level"/>
<reference evidence="2" key="1">
    <citation type="submission" date="2005-01" db="EMBL/GenBank/DDBJ databases">
        <authorList>
            <person name="Han Z."/>
        </authorList>
    </citation>
    <scope>NUCLEOTIDE SEQUENCE</scope>
</reference>
<dbReference type="AlphaFoldDB" id="Q5BQV9"/>
<evidence type="ECO:0000313" key="2">
    <source>
        <dbReference type="EMBL" id="AAX31077.1"/>
    </source>
</evidence>
<evidence type="ECO:0000256" key="1">
    <source>
        <dbReference type="SAM" id="Phobius"/>
    </source>
</evidence>
<name>Q5BQV9_SCHJA</name>
<dbReference type="EMBL" id="AY915856">
    <property type="protein sequence ID" value="AAX31077.1"/>
    <property type="molecule type" value="mRNA"/>
</dbReference>
<organism evidence="2">
    <name type="scientific">Schistosoma japonicum</name>
    <name type="common">Blood fluke</name>
    <dbReference type="NCBI Taxonomy" id="6182"/>
    <lineage>
        <taxon>Eukaryota</taxon>
        <taxon>Metazoa</taxon>
        <taxon>Spiralia</taxon>
        <taxon>Lophotrochozoa</taxon>
        <taxon>Platyhelminthes</taxon>
        <taxon>Trematoda</taxon>
        <taxon>Digenea</taxon>
        <taxon>Strigeidida</taxon>
        <taxon>Schistosomatoidea</taxon>
        <taxon>Schistosomatidae</taxon>
        <taxon>Schistosoma</taxon>
    </lineage>
</organism>
<accession>Q5BQV9</accession>
<keyword evidence="1" id="KW-0812">Transmembrane</keyword>
<reference evidence="2" key="2">
    <citation type="journal article" date="2006" name="PLoS Pathog.">
        <title>New perspectives on host-parasite interplay by comparative transcriptomic and proteomic analyses of Schistosoma japonicum.</title>
        <authorList>
            <person name="Liu F."/>
            <person name="Lu J."/>
            <person name="Hu W."/>
            <person name="Wang S.Y."/>
            <person name="Cui S.J."/>
            <person name="Chi M."/>
            <person name="Yan Q."/>
            <person name="Wang X.R."/>
            <person name="Song H.D."/>
            <person name="Xu X.N."/>
            <person name="Wang J.J."/>
            <person name="Zhang X.L."/>
            <person name="Zhang X."/>
            <person name="Wang Z.Q."/>
            <person name="Xue C.L."/>
            <person name="Brindley P.J."/>
            <person name="McManus D.P."/>
            <person name="Yang P.Y."/>
            <person name="Feng Z."/>
            <person name="Chen Z."/>
            <person name="Han Z.G."/>
        </authorList>
    </citation>
    <scope>NUCLEOTIDE SEQUENCE</scope>
</reference>
<feature type="transmembrane region" description="Helical" evidence="1">
    <location>
        <begin position="49"/>
        <end position="73"/>
    </location>
</feature>
<keyword evidence="1" id="KW-1133">Transmembrane helix</keyword>
<sequence>MAYITSQALRHPVKDCQRSPNLPQTMQDPIIQSRIKVILQRQWKYIKDWVILALTDSIIGMMLLCELCCYIITSSALAYYCL</sequence>
<keyword evidence="1" id="KW-0472">Membrane</keyword>
<protein>
    <submittedName>
        <fullName evidence="2">SJCHGC09790 protein</fullName>
    </submittedName>
</protein>